<evidence type="ECO:0000259" key="10">
    <source>
        <dbReference type="PROSITE" id="PS51805"/>
    </source>
</evidence>
<dbReference type="GO" id="GO:0010468">
    <property type="term" value="P:regulation of gene expression"/>
    <property type="evidence" value="ECO:0007669"/>
    <property type="project" value="TreeGrafter"/>
</dbReference>
<dbReference type="GO" id="GO:0000785">
    <property type="term" value="C:chromatin"/>
    <property type="evidence" value="ECO:0007669"/>
    <property type="project" value="TreeGrafter"/>
</dbReference>
<dbReference type="SUPFAM" id="SSF51197">
    <property type="entry name" value="Clavaminate synthase-like"/>
    <property type="match status" value="1"/>
</dbReference>
<dbReference type="InterPro" id="IPR034732">
    <property type="entry name" value="EPHD"/>
</dbReference>
<keyword evidence="3" id="KW-0479">Metal-binding</keyword>
<evidence type="ECO:0000259" key="8">
    <source>
        <dbReference type="PROSITE" id="PS51183"/>
    </source>
</evidence>
<evidence type="ECO:0000256" key="6">
    <source>
        <dbReference type="ARBA" id="ARBA00049349"/>
    </source>
</evidence>
<organism evidence="11 12">
    <name type="scientific">Thamnocephalis sphaerospora</name>
    <dbReference type="NCBI Taxonomy" id="78915"/>
    <lineage>
        <taxon>Eukaryota</taxon>
        <taxon>Fungi</taxon>
        <taxon>Fungi incertae sedis</taxon>
        <taxon>Zoopagomycota</taxon>
        <taxon>Zoopagomycotina</taxon>
        <taxon>Zoopagomycetes</taxon>
        <taxon>Zoopagales</taxon>
        <taxon>Sigmoideomycetaceae</taxon>
        <taxon>Thamnocephalis</taxon>
    </lineage>
</organism>
<dbReference type="GO" id="GO:0140684">
    <property type="term" value="F:histone H3K9me2/H3K9me3 demethylase activity"/>
    <property type="evidence" value="ECO:0007669"/>
    <property type="project" value="UniProtKB-EC"/>
</dbReference>
<evidence type="ECO:0000256" key="3">
    <source>
        <dbReference type="ARBA" id="ARBA00022723"/>
    </source>
</evidence>
<protein>
    <recommendedName>
        <fullName evidence="2">[histone H3]-trimethyl-L-lysine(9) demethylase</fullName>
        <ecNumber evidence="2">1.14.11.66</ecNumber>
    </recommendedName>
</protein>
<dbReference type="InterPro" id="IPR003347">
    <property type="entry name" value="JmjC_dom"/>
</dbReference>
<dbReference type="STRING" id="78915.A0A4P9XUQ4"/>
<dbReference type="Proteomes" id="UP000271241">
    <property type="component" value="Unassembled WGS sequence"/>
</dbReference>
<keyword evidence="12" id="KW-1185">Reference proteome</keyword>
<keyword evidence="5" id="KW-0862">Zinc</keyword>
<evidence type="ECO:0000313" key="11">
    <source>
        <dbReference type="EMBL" id="RKP09180.1"/>
    </source>
</evidence>
<evidence type="ECO:0000256" key="5">
    <source>
        <dbReference type="ARBA" id="ARBA00022833"/>
    </source>
</evidence>
<comment type="catalytic activity">
    <reaction evidence="6">
        <text>N(6),N(6),N(6)-trimethyl-L-lysyl(9)-[histone H3] + 2 2-oxoglutarate + 2 O2 = N(6)-methyl-L-lysyl(9)-[histone H3] + 2 formaldehyde + 2 succinate + 2 CO2</text>
        <dbReference type="Rhea" id="RHEA:60200"/>
        <dbReference type="Rhea" id="RHEA-COMP:15538"/>
        <dbReference type="Rhea" id="RHEA-COMP:15542"/>
        <dbReference type="ChEBI" id="CHEBI:15379"/>
        <dbReference type="ChEBI" id="CHEBI:16526"/>
        <dbReference type="ChEBI" id="CHEBI:16810"/>
        <dbReference type="ChEBI" id="CHEBI:16842"/>
        <dbReference type="ChEBI" id="CHEBI:30031"/>
        <dbReference type="ChEBI" id="CHEBI:61929"/>
        <dbReference type="ChEBI" id="CHEBI:61961"/>
        <dbReference type="EC" id="1.14.11.66"/>
    </reaction>
</comment>
<name>A0A4P9XUQ4_9FUNG</name>
<dbReference type="PANTHER" id="PTHR10694:SF7">
    <property type="entry name" value="[HISTONE H3]-TRIMETHYL-L-LYSINE(9) DEMETHYLASE"/>
    <property type="match status" value="1"/>
</dbReference>
<evidence type="ECO:0000256" key="4">
    <source>
        <dbReference type="ARBA" id="ARBA00022771"/>
    </source>
</evidence>
<dbReference type="GO" id="GO:0051864">
    <property type="term" value="F:histone H3K36 demethylase activity"/>
    <property type="evidence" value="ECO:0007669"/>
    <property type="project" value="TreeGrafter"/>
</dbReference>
<evidence type="ECO:0000256" key="2">
    <source>
        <dbReference type="ARBA" id="ARBA00012900"/>
    </source>
</evidence>
<evidence type="ECO:0000313" key="12">
    <source>
        <dbReference type="Proteomes" id="UP000271241"/>
    </source>
</evidence>
<feature type="domain" description="PHD-type" evidence="10">
    <location>
        <begin position="335"/>
        <end position="452"/>
    </location>
</feature>
<feature type="non-terminal residue" evidence="11">
    <location>
        <position position="452"/>
    </location>
</feature>
<proteinExistence type="inferred from homology"/>
<keyword evidence="4" id="KW-0863">Zinc-finger</keyword>
<dbReference type="Pfam" id="PF02373">
    <property type="entry name" value="JmjC"/>
    <property type="match status" value="1"/>
</dbReference>
<dbReference type="PROSITE" id="PS51805">
    <property type="entry name" value="EPHD"/>
    <property type="match status" value="1"/>
</dbReference>
<reference evidence="12" key="1">
    <citation type="journal article" date="2018" name="Nat. Microbiol.">
        <title>Leveraging single-cell genomics to expand the fungal tree of life.</title>
        <authorList>
            <person name="Ahrendt S.R."/>
            <person name="Quandt C.A."/>
            <person name="Ciobanu D."/>
            <person name="Clum A."/>
            <person name="Salamov A."/>
            <person name="Andreopoulos B."/>
            <person name="Cheng J.F."/>
            <person name="Woyke T."/>
            <person name="Pelin A."/>
            <person name="Henrissat B."/>
            <person name="Reynolds N.K."/>
            <person name="Benny G.L."/>
            <person name="Smith M.E."/>
            <person name="James T.Y."/>
            <person name="Grigoriev I.V."/>
        </authorList>
    </citation>
    <scope>NUCLEOTIDE SEQUENCE [LARGE SCALE GENOMIC DNA]</scope>
    <source>
        <strain evidence="12">RSA 1356</strain>
    </source>
</reference>
<dbReference type="GO" id="GO:0008270">
    <property type="term" value="F:zinc ion binding"/>
    <property type="evidence" value="ECO:0007669"/>
    <property type="project" value="UniProtKB-KW"/>
</dbReference>
<dbReference type="EMBL" id="KZ992534">
    <property type="protein sequence ID" value="RKP09180.1"/>
    <property type="molecule type" value="Genomic_DNA"/>
</dbReference>
<evidence type="ECO:0000256" key="1">
    <source>
        <dbReference type="ARBA" id="ARBA00009711"/>
    </source>
</evidence>
<comment type="similarity">
    <text evidence="1">Belongs to the JHDM3 histone demethylase family.</text>
</comment>
<dbReference type="GO" id="GO:0005634">
    <property type="term" value="C:nucleus"/>
    <property type="evidence" value="ECO:0007669"/>
    <property type="project" value="TreeGrafter"/>
</dbReference>
<dbReference type="SMART" id="SM00545">
    <property type="entry name" value="JmjN"/>
    <property type="match status" value="1"/>
</dbReference>
<dbReference type="PROSITE" id="PS51184">
    <property type="entry name" value="JMJC"/>
    <property type="match status" value="1"/>
</dbReference>
<evidence type="ECO:0000256" key="7">
    <source>
        <dbReference type="SAM" id="MobiDB-lite"/>
    </source>
</evidence>
<dbReference type="InterPro" id="IPR013083">
    <property type="entry name" value="Znf_RING/FYVE/PHD"/>
</dbReference>
<dbReference type="Pfam" id="PF13771">
    <property type="entry name" value="zf-HC5HC2H"/>
    <property type="match status" value="1"/>
</dbReference>
<dbReference type="EC" id="1.14.11.66" evidence="2"/>
<dbReference type="SMART" id="SM00558">
    <property type="entry name" value="JmjC"/>
    <property type="match status" value="1"/>
</dbReference>
<feature type="domain" description="JmjN" evidence="8">
    <location>
        <begin position="1"/>
        <end position="35"/>
    </location>
</feature>
<dbReference type="AlphaFoldDB" id="A0A4P9XUQ4"/>
<dbReference type="Gene3D" id="3.30.40.10">
    <property type="entry name" value="Zinc/RING finger domain, C3HC4 (zinc finger)"/>
    <property type="match status" value="1"/>
</dbReference>
<dbReference type="Gene3D" id="2.60.120.650">
    <property type="entry name" value="Cupin"/>
    <property type="match status" value="1"/>
</dbReference>
<feature type="domain" description="JmjC" evidence="9">
    <location>
        <begin position="153"/>
        <end position="338"/>
    </location>
</feature>
<sequence>MDEFRDFARFVEDIYEYGHEAGIVKVIPPAEWVAALPEVESKLAAVSEFKPIGQHIFGSRGSYTQTNIESRKRYTVDSFRELAESETYRRPPPPSHKEGPKESDCSRADADAKSKTDCDFSVARCQELERVYWRNLTYNPPLYGADIPGSLFSDSVKSWNVAHLENLLDRLPVTMPGVNTPYLYFGMWKATFAWHVEDMDLFSINYIHFGAPKQWYSIPDAHRERFERVAQASTVLATLNGSLSTGIWSHDYQACPEFLRHKTFIVSPKALANYSIPGKWRAMLNTLNRLVQHQHEFVLTFPRGYHAGYNLGYNCAESVNFALDCWIPFGKRAHSCQCIGDSVRIDMAACFDSASSDCDDGESTAARHLHTYALAASVVRCARRLCASCVPETHMARASEGDGEYVTGLAAIPTERWKLRCRLCKSKHGACVQCAKGRCARAFHVTCAQRRG</sequence>
<accession>A0A4P9XUQ4</accession>
<dbReference type="PROSITE" id="PS51183">
    <property type="entry name" value="JMJN"/>
    <property type="match status" value="1"/>
</dbReference>
<evidence type="ECO:0000259" key="9">
    <source>
        <dbReference type="PROSITE" id="PS51184"/>
    </source>
</evidence>
<feature type="region of interest" description="Disordered" evidence="7">
    <location>
        <begin position="82"/>
        <end position="108"/>
    </location>
</feature>
<dbReference type="Pfam" id="PF02375">
    <property type="entry name" value="JmjN"/>
    <property type="match status" value="1"/>
</dbReference>
<gene>
    <name evidence="11" type="ORF">THASP1DRAFT_4633</name>
</gene>
<dbReference type="OrthoDB" id="9547406at2759"/>
<dbReference type="PANTHER" id="PTHR10694">
    <property type="entry name" value="LYSINE-SPECIFIC DEMETHYLASE"/>
    <property type="match status" value="1"/>
</dbReference>
<dbReference type="InterPro" id="IPR003349">
    <property type="entry name" value="JmjN"/>
</dbReference>